<comment type="caution">
    <text evidence="3">The sequence shown here is derived from an EMBL/GenBank/DDBJ whole genome shotgun (WGS) entry which is preliminary data.</text>
</comment>
<sequence length="243" mass="27460">MFPYKTMTGTYSLCAFVVLSLTASSFAQFASTCSTWDQDRDSENNLDTSVSLWVRNDCPLIDCAMRCTQDTSCMSFFHHPSQQLCLGTQTYKRALPSSQSTKDGWEYFTAPQQCDGLYVFNQTLGLCYRFHSENKTFDDAMAACEAEGAKLLMIRSQDEFDTIQKVINNTLPAGTNVFIGLRAIGVNREWKWWNGQNASFIKWAAGEPNNSTGAENCVMTIKLLAYDVKCNRTRTFVCQKFIK</sequence>
<dbReference type="InterPro" id="IPR016187">
    <property type="entry name" value="CTDL_fold"/>
</dbReference>
<proteinExistence type="predicted"/>
<organism evidence="3 4">
    <name type="scientific">Sinanodonta woodiana</name>
    <name type="common">Chinese pond mussel</name>
    <name type="synonym">Anodonta woodiana</name>
    <dbReference type="NCBI Taxonomy" id="1069815"/>
    <lineage>
        <taxon>Eukaryota</taxon>
        <taxon>Metazoa</taxon>
        <taxon>Spiralia</taxon>
        <taxon>Lophotrochozoa</taxon>
        <taxon>Mollusca</taxon>
        <taxon>Bivalvia</taxon>
        <taxon>Autobranchia</taxon>
        <taxon>Heteroconchia</taxon>
        <taxon>Palaeoheterodonta</taxon>
        <taxon>Unionida</taxon>
        <taxon>Unionoidea</taxon>
        <taxon>Unionidae</taxon>
        <taxon>Unioninae</taxon>
        <taxon>Sinanodonta</taxon>
    </lineage>
</organism>
<feature type="signal peptide" evidence="1">
    <location>
        <begin position="1"/>
        <end position="27"/>
    </location>
</feature>
<dbReference type="SUPFAM" id="SSF56436">
    <property type="entry name" value="C-type lectin-like"/>
    <property type="match status" value="1"/>
</dbReference>
<dbReference type="PROSITE" id="PS50041">
    <property type="entry name" value="C_TYPE_LECTIN_2"/>
    <property type="match status" value="1"/>
</dbReference>
<gene>
    <name evidence="3" type="ORF">ACJMK2_000832</name>
</gene>
<dbReference type="Gene3D" id="3.10.100.10">
    <property type="entry name" value="Mannose-Binding Protein A, subunit A"/>
    <property type="match status" value="1"/>
</dbReference>
<dbReference type="CDD" id="cd00037">
    <property type="entry name" value="CLECT"/>
    <property type="match status" value="1"/>
</dbReference>
<keyword evidence="4" id="KW-1185">Reference proteome</keyword>
<evidence type="ECO:0000313" key="3">
    <source>
        <dbReference type="EMBL" id="KAL3888465.1"/>
    </source>
</evidence>
<dbReference type="Pfam" id="PF00059">
    <property type="entry name" value="Lectin_C"/>
    <property type="match status" value="1"/>
</dbReference>
<dbReference type="EMBL" id="JBJQND010000001">
    <property type="protein sequence ID" value="KAL3888465.1"/>
    <property type="molecule type" value="Genomic_DNA"/>
</dbReference>
<dbReference type="InterPro" id="IPR001304">
    <property type="entry name" value="C-type_lectin-like"/>
</dbReference>
<dbReference type="Proteomes" id="UP001634394">
    <property type="component" value="Unassembled WGS sequence"/>
</dbReference>
<dbReference type="SMART" id="SM00034">
    <property type="entry name" value="CLECT"/>
    <property type="match status" value="1"/>
</dbReference>
<accession>A0ABD3XS75</accession>
<evidence type="ECO:0000313" key="4">
    <source>
        <dbReference type="Proteomes" id="UP001634394"/>
    </source>
</evidence>
<protein>
    <recommendedName>
        <fullName evidence="2">C-type lectin domain-containing protein</fullName>
    </recommendedName>
</protein>
<keyword evidence="1" id="KW-0732">Signal</keyword>
<dbReference type="PANTHER" id="PTHR22803">
    <property type="entry name" value="MANNOSE, PHOSPHOLIPASE, LECTIN RECEPTOR RELATED"/>
    <property type="match status" value="1"/>
</dbReference>
<dbReference type="InterPro" id="IPR050111">
    <property type="entry name" value="C-type_lectin/snaclec_domain"/>
</dbReference>
<evidence type="ECO:0000259" key="2">
    <source>
        <dbReference type="PROSITE" id="PS50041"/>
    </source>
</evidence>
<reference evidence="3 4" key="1">
    <citation type="submission" date="2024-11" db="EMBL/GenBank/DDBJ databases">
        <title>Chromosome-level genome assembly of the freshwater bivalve Anodonta woodiana.</title>
        <authorList>
            <person name="Chen X."/>
        </authorList>
    </citation>
    <scope>NUCLEOTIDE SEQUENCE [LARGE SCALE GENOMIC DNA]</scope>
    <source>
        <strain evidence="3">MN2024</strain>
        <tissue evidence="3">Gills</tissue>
    </source>
</reference>
<dbReference type="AlphaFoldDB" id="A0ABD3XS75"/>
<dbReference type="InterPro" id="IPR016186">
    <property type="entry name" value="C-type_lectin-like/link_sf"/>
</dbReference>
<feature type="domain" description="C-type lectin" evidence="2">
    <location>
        <begin position="123"/>
        <end position="239"/>
    </location>
</feature>
<name>A0ABD3XS75_SINWO</name>
<evidence type="ECO:0000256" key="1">
    <source>
        <dbReference type="SAM" id="SignalP"/>
    </source>
</evidence>
<feature type="chain" id="PRO_5044755768" description="C-type lectin domain-containing protein" evidence="1">
    <location>
        <begin position="28"/>
        <end position="243"/>
    </location>
</feature>